<sequence>MKNRHCIYTGLMMIAVILFTGSACTKLDPETFSEIVEENITYKESDTSAIIAQAYSPLRPVMADWMGLFDLQEESADEIITPARPNGWYDGGTYQRMHRHTWTSLQEQPSALWGRVYLGVVNANRAISLIESGELPVGAAKPGLLAELKALRTYYYYILCDNFGNVPLITDYKDLSVPKQSKRQEVYDFMVKELNDNMAQLRESAGTGMYGRFNKWAAKTLLAKIYLNAQVYTGTAAFPQCLQQCNDIIQAAGTVGYMLEPQYRDNFKTNNETSRELIFTIPYDDVNAPGFIIHMKTLDPLSQQVFRMEAQPWGGNCAVPQFIDTYDAADTRLKDTWLQGPQKTPAGVEVINYVKFVESIEKSKSNEGYRIGKYEIKVGAKGSLSNDFPVFRYADVLMMKAECLLRAGQTAEAAALVTQVRQRAFASTTPAKATVTVADLQKGSSYQYGYWNNGQITELQGGADVAYGRFLDELGWEFAAEGHRRQDLIRFGIFTTKKWFQHRPNGDNRKLFFIPQEEMNKNPNLIQNP</sequence>
<dbReference type="SUPFAM" id="SSF48452">
    <property type="entry name" value="TPR-like"/>
    <property type="match status" value="1"/>
</dbReference>
<dbReference type="InterPro" id="IPR033985">
    <property type="entry name" value="SusD-like_N"/>
</dbReference>
<evidence type="ECO:0000259" key="8">
    <source>
        <dbReference type="Pfam" id="PF14322"/>
    </source>
</evidence>
<keyword evidence="5" id="KW-0998">Cell outer membrane</keyword>
<organism evidence="9 10">
    <name type="scientific">Chitinophaga rupis</name>
    <dbReference type="NCBI Taxonomy" id="573321"/>
    <lineage>
        <taxon>Bacteria</taxon>
        <taxon>Pseudomonadati</taxon>
        <taxon>Bacteroidota</taxon>
        <taxon>Chitinophagia</taxon>
        <taxon>Chitinophagales</taxon>
        <taxon>Chitinophagaceae</taxon>
        <taxon>Chitinophaga</taxon>
    </lineage>
</organism>
<evidence type="ECO:0000313" key="9">
    <source>
        <dbReference type="EMBL" id="SEK59049.1"/>
    </source>
</evidence>
<evidence type="ECO:0000313" key="10">
    <source>
        <dbReference type="Proteomes" id="UP000198984"/>
    </source>
</evidence>
<dbReference type="Gene3D" id="1.25.40.390">
    <property type="match status" value="1"/>
</dbReference>
<evidence type="ECO:0000256" key="1">
    <source>
        <dbReference type="ARBA" id="ARBA00004442"/>
    </source>
</evidence>
<dbReference type="STRING" id="573321.SAMN04488505_101495"/>
<name>A0A1H7I971_9BACT</name>
<dbReference type="EMBL" id="FOBB01000001">
    <property type="protein sequence ID" value="SEK59049.1"/>
    <property type="molecule type" value="Genomic_DNA"/>
</dbReference>
<feature type="domain" description="RagB/SusD" evidence="7">
    <location>
        <begin position="236"/>
        <end position="529"/>
    </location>
</feature>
<dbReference type="Pfam" id="PF14322">
    <property type="entry name" value="SusD-like_3"/>
    <property type="match status" value="1"/>
</dbReference>
<protein>
    <submittedName>
        <fullName evidence="9">Starch-binding associating with outer membrane</fullName>
    </submittedName>
</protein>
<dbReference type="Pfam" id="PF07980">
    <property type="entry name" value="SusD_RagB"/>
    <property type="match status" value="1"/>
</dbReference>
<feature type="domain" description="SusD-like N-terminal" evidence="8">
    <location>
        <begin position="46"/>
        <end position="227"/>
    </location>
</feature>
<reference evidence="9 10" key="1">
    <citation type="submission" date="2016-10" db="EMBL/GenBank/DDBJ databases">
        <authorList>
            <person name="de Groot N.N."/>
        </authorList>
    </citation>
    <scope>NUCLEOTIDE SEQUENCE [LARGE SCALE GENOMIC DNA]</scope>
    <source>
        <strain evidence="9 10">DSM 21039</strain>
    </source>
</reference>
<evidence type="ECO:0000256" key="2">
    <source>
        <dbReference type="ARBA" id="ARBA00006275"/>
    </source>
</evidence>
<comment type="similarity">
    <text evidence="2">Belongs to the SusD family.</text>
</comment>
<keyword evidence="4" id="KW-0472">Membrane</keyword>
<dbReference type="Proteomes" id="UP000198984">
    <property type="component" value="Unassembled WGS sequence"/>
</dbReference>
<accession>A0A1H7I971</accession>
<evidence type="ECO:0000259" key="7">
    <source>
        <dbReference type="Pfam" id="PF07980"/>
    </source>
</evidence>
<dbReference type="InterPro" id="IPR012944">
    <property type="entry name" value="SusD_RagB_dom"/>
</dbReference>
<gene>
    <name evidence="9" type="ORF">SAMN04488505_101495</name>
</gene>
<dbReference type="RefSeq" id="WP_089906558.1">
    <property type="nucleotide sequence ID" value="NZ_FOBB01000001.1"/>
</dbReference>
<proteinExistence type="inferred from homology"/>
<evidence type="ECO:0000256" key="3">
    <source>
        <dbReference type="ARBA" id="ARBA00022729"/>
    </source>
</evidence>
<dbReference type="PROSITE" id="PS51257">
    <property type="entry name" value="PROKAR_LIPOPROTEIN"/>
    <property type="match status" value="1"/>
</dbReference>
<evidence type="ECO:0000256" key="5">
    <source>
        <dbReference type="ARBA" id="ARBA00023237"/>
    </source>
</evidence>
<feature type="signal peptide" evidence="6">
    <location>
        <begin position="1"/>
        <end position="25"/>
    </location>
</feature>
<keyword evidence="10" id="KW-1185">Reference proteome</keyword>
<evidence type="ECO:0000256" key="6">
    <source>
        <dbReference type="SAM" id="SignalP"/>
    </source>
</evidence>
<evidence type="ECO:0000256" key="4">
    <source>
        <dbReference type="ARBA" id="ARBA00023136"/>
    </source>
</evidence>
<keyword evidence="3 6" id="KW-0732">Signal</keyword>
<dbReference type="GO" id="GO:0009279">
    <property type="term" value="C:cell outer membrane"/>
    <property type="evidence" value="ECO:0007669"/>
    <property type="project" value="UniProtKB-SubCell"/>
</dbReference>
<dbReference type="InterPro" id="IPR011990">
    <property type="entry name" value="TPR-like_helical_dom_sf"/>
</dbReference>
<dbReference type="OrthoDB" id="9783641at2"/>
<comment type="subcellular location">
    <subcellularLocation>
        <location evidence="1">Cell outer membrane</location>
    </subcellularLocation>
</comment>
<dbReference type="AlphaFoldDB" id="A0A1H7I971"/>
<feature type="chain" id="PRO_5011497086" evidence="6">
    <location>
        <begin position="26"/>
        <end position="529"/>
    </location>
</feature>